<dbReference type="GO" id="GO:0000917">
    <property type="term" value="P:division septum assembly"/>
    <property type="evidence" value="ECO:0007669"/>
    <property type="project" value="UniProtKB-KW"/>
</dbReference>
<evidence type="ECO:0000256" key="2">
    <source>
        <dbReference type="ARBA" id="ARBA00022989"/>
    </source>
</evidence>
<proteinExistence type="inferred from homology"/>
<protein>
    <recommendedName>
        <fullName evidence="6">Septation ring formation regulator EzrA</fullName>
    </recommendedName>
</protein>
<comment type="function">
    <text evidence="6">Negative regulator of FtsZ ring formation; modulates the frequency and position of FtsZ ring formation. Inhibits FtsZ ring formation at polar sites. Interacts either with FtsZ or with one of its binding partners to promote depolymerization.</text>
</comment>
<keyword evidence="6" id="KW-0131">Cell cycle</keyword>
<keyword evidence="3 6" id="KW-0175">Coiled coil</keyword>
<dbReference type="GO" id="GO:0005940">
    <property type="term" value="C:septin ring"/>
    <property type="evidence" value="ECO:0007669"/>
    <property type="project" value="InterPro"/>
</dbReference>
<feature type="topological domain" description="Cytoplasmic" evidence="6">
    <location>
        <begin position="28"/>
        <end position="559"/>
    </location>
</feature>
<evidence type="ECO:0000313" key="9">
    <source>
        <dbReference type="Proteomes" id="UP000029381"/>
    </source>
</evidence>
<evidence type="ECO:0000256" key="3">
    <source>
        <dbReference type="ARBA" id="ARBA00023054"/>
    </source>
</evidence>
<dbReference type="GO" id="GO:0005886">
    <property type="term" value="C:plasma membrane"/>
    <property type="evidence" value="ECO:0007669"/>
    <property type="project" value="UniProtKB-SubCell"/>
</dbReference>
<feature type="transmembrane region" description="Helical" evidence="7">
    <location>
        <begin position="6"/>
        <end position="27"/>
    </location>
</feature>
<keyword evidence="6" id="KW-1003">Cell membrane</keyword>
<evidence type="ECO:0000256" key="6">
    <source>
        <dbReference type="HAMAP-Rule" id="MF_00728"/>
    </source>
</evidence>
<feature type="topological domain" description="Extracellular" evidence="6">
    <location>
        <begin position="1"/>
        <end position="8"/>
    </location>
</feature>
<dbReference type="Proteomes" id="UP000029381">
    <property type="component" value="Unassembled WGS sequence"/>
</dbReference>
<gene>
    <name evidence="6" type="primary">ezrA</name>
    <name evidence="8" type="ORF">TMU3MR103_0888</name>
</gene>
<keyword evidence="5 6" id="KW-0717">Septation</keyword>
<organism evidence="8 9">
    <name type="scientific">Tetragenococcus muriaticus 3MR10-3</name>
    <dbReference type="NCBI Taxonomy" id="1302648"/>
    <lineage>
        <taxon>Bacteria</taxon>
        <taxon>Bacillati</taxon>
        <taxon>Bacillota</taxon>
        <taxon>Bacilli</taxon>
        <taxon>Lactobacillales</taxon>
        <taxon>Enterococcaceae</taxon>
        <taxon>Tetragenococcus</taxon>
    </lineage>
</organism>
<keyword evidence="6" id="KW-0132">Cell division</keyword>
<dbReference type="InterPro" id="IPR010379">
    <property type="entry name" value="EzrA"/>
</dbReference>
<dbReference type="GO" id="GO:0000921">
    <property type="term" value="P:septin ring assembly"/>
    <property type="evidence" value="ECO:0007669"/>
    <property type="project" value="InterPro"/>
</dbReference>
<comment type="subcellular location">
    <subcellularLocation>
        <location evidence="6">Cell membrane</location>
        <topology evidence="6">Single-pass membrane protein</topology>
    </subcellularLocation>
    <text evidence="6">Colocalized with FtsZ to the nascent septal site.</text>
</comment>
<accession>A0A091C1F8</accession>
<feature type="coiled-coil region" evidence="6">
    <location>
        <begin position="396"/>
        <end position="430"/>
    </location>
</feature>
<evidence type="ECO:0000313" key="8">
    <source>
        <dbReference type="EMBL" id="KFN91701.1"/>
    </source>
</evidence>
<keyword evidence="1 6" id="KW-0812">Transmembrane</keyword>
<keyword evidence="4 6" id="KW-0472">Membrane</keyword>
<feature type="coiled-coil region" evidence="6">
    <location>
        <begin position="104"/>
        <end position="138"/>
    </location>
</feature>
<feature type="coiled-coil region" evidence="6">
    <location>
        <begin position="461"/>
        <end position="495"/>
    </location>
</feature>
<dbReference type="Pfam" id="PF06160">
    <property type="entry name" value="EzrA"/>
    <property type="match status" value="1"/>
</dbReference>
<dbReference type="HAMAP" id="MF_00728">
    <property type="entry name" value="EzrA"/>
    <property type="match status" value="1"/>
</dbReference>
<dbReference type="AlphaFoldDB" id="A0A091C1F8"/>
<keyword evidence="9" id="KW-1185">Reference proteome</keyword>
<comment type="similarity">
    <text evidence="6">Belongs to the EzrA family.</text>
</comment>
<comment type="caution">
    <text evidence="8">The sequence shown here is derived from an EMBL/GenBank/DDBJ whole genome shotgun (WGS) entry which is preliminary data.</text>
</comment>
<evidence type="ECO:0000256" key="4">
    <source>
        <dbReference type="ARBA" id="ARBA00023136"/>
    </source>
</evidence>
<evidence type="ECO:0000256" key="7">
    <source>
        <dbReference type="SAM" id="Phobius"/>
    </source>
</evidence>
<dbReference type="PATRIC" id="fig|1302648.3.peg.861"/>
<sequence>MGSNLIIGIVMAIIVIAAVVYGVGFYMRKKNQEKLKSLEDRKKALLDLPINDEIEEIRKMHLVGQSHTSFKEWEEKWENLSTEKFAELESQIFEVENLNDAFRFVKAQTAIAKAQTTMDNMEAEIQKIREGFKELRESEERNSEKIHQALDVYEEMKKALRERGDQFGPAFAEIQKQIKNVESEFTSFITLNTSGDPVEAHDVLESAEKNTFALEELMRKIPDEYESLHKTFPEQLEEIAEGYQTLMDQGYVLPVENFAENIQHVNHRVNNTLDDLEKVEITTVEEANVETAQQIDQLYEVMEHEIAAKRYVTQNRKALADAIVHATNNNRQLLIELDHTSQTYTLNHNELARARSFQSEIEEIARRNDSVDPKLEAGEIPYSEVENFYKDAYKILDSVESEQVEIDQALRDLRKDEKIAQDKAEDLEFRLRNLKRFVEKQRLPGLPSDYLDSFYNVTDRVEELDDTLNRTRVDMDEVNQTVAICEDELSILKEKTNDMVDEAALTEQMMQYANRYRHSHTEVRNSLERAIDLFKYEYRYKDALDEIGNALERVEPGVF</sequence>
<keyword evidence="2 6" id="KW-1133">Transmembrane helix</keyword>
<dbReference type="EMBL" id="JPVT01000080">
    <property type="protein sequence ID" value="KFN91701.1"/>
    <property type="molecule type" value="Genomic_DNA"/>
</dbReference>
<evidence type="ECO:0000256" key="5">
    <source>
        <dbReference type="ARBA" id="ARBA00023210"/>
    </source>
</evidence>
<reference evidence="8 9" key="1">
    <citation type="submission" date="2014-08" db="EMBL/GenBank/DDBJ databases">
        <title>Genome sequence of Tetragenococcus muriaticus.</title>
        <authorList>
            <person name="Chuea-nongthon C."/>
            <person name="Rodtong S."/>
            <person name="Yongsawatdigul J."/>
            <person name="Steele J.L."/>
            <person name="Liu X.-y."/>
            <person name="Speers J."/>
            <person name="Glasner J.D."/>
            <person name="Neeno-Eckwall E.C."/>
        </authorList>
    </citation>
    <scope>NUCLEOTIDE SEQUENCE [LARGE SCALE GENOMIC DNA]</scope>
    <source>
        <strain evidence="8 9">3MR10-3</strain>
    </source>
</reference>
<name>A0A091C1F8_9ENTE</name>
<evidence type="ECO:0000256" key="1">
    <source>
        <dbReference type="ARBA" id="ARBA00022692"/>
    </source>
</evidence>